<dbReference type="InterPro" id="IPR025496">
    <property type="entry name" value="DUF4387"/>
</dbReference>
<dbReference type="OrthoDB" id="9796125at2"/>
<organism evidence="2 3">
    <name type="scientific">Litoreibacter ascidiaceicola</name>
    <dbReference type="NCBI Taxonomy" id="1486859"/>
    <lineage>
        <taxon>Bacteria</taxon>
        <taxon>Pseudomonadati</taxon>
        <taxon>Pseudomonadota</taxon>
        <taxon>Alphaproteobacteria</taxon>
        <taxon>Rhodobacterales</taxon>
        <taxon>Roseobacteraceae</taxon>
        <taxon>Litoreibacter</taxon>
    </lineage>
</organism>
<protein>
    <recommendedName>
        <fullName evidence="1">DUF4387 domain-containing protein</fullName>
    </recommendedName>
</protein>
<proteinExistence type="predicted"/>
<dbReference type="RefSeq" id="WP_073143071.1">
    <property type="nucleotide sequence ID" value="NZ_FQUV01000004.1"/>
</dbReference>
<evidence type="ECO:0000313" key="2">
    <source>
        <dbReference type="EMBL" id="SHF13185.1"/>
    </source>
</evidence>
<dbReference type="Pfam" id="PF14330">
    <property type="entry name" value="DUF4387"/>
    <property type="match status" value="1"/>
</dbReference>
<accession>A0A1M4Z5C3</accession>
<dbReference type="Proteomes" id="UP000184144">
    <property type="component" value="Unassembled WGS sequence"/>
</dbReference>
<evidence type="ECO:0000259" key="1">
    <source>
        <dbReference type="Pfam" id="PF14330"/>
    </source>
</evidence>
<keyword evidence="3" id="KW-1185">Reference proteome</keyword>
<dbReference type="AlphaFoldDB" id="A0A1M4Z5C3"/>
<sequence length="99" mass="10744">MSRLGDIAVKVRSKNAGPFWLTVDIFCGSQSVFAQVRTSITSARIAGVFGAEIAVVNRYEMDSLNVLKFSLPRPAVQGTRQDRDMHGASFAALVAELEV</sequence>
<gene>
    <name evidence="2" type="ORF">SAMN05444273_10447</name>
</gene>
<evidence type="ECO:0000313" key="3">
    <source>
        <dbReference type="Proteomes" id="UP000184144"/>
    </source>
</evidence>
<dbReference type="STRING" id="1486859.SAMN05444273_10447"/>
<dbReference type="EMBL" id="FQUV01000004">
    <property type="protein sequence ID" value="SHF13185.1"/>
    <property type="molecule type" value="Genomic_DNA"/>
</dbReference>
<feature type="domain" description="DUF4387" evidence="1">
    <location>
        <begin position="4"/>
        <end position="93"/>
    </location>
</feature>
<reference evidence="3" key="1">
    <citation type="submission" date="2016-11" db="EMBL/GenBank/DDBJ databases">
        <authorList>
            <person name="Varghese N."/>
            <person name="Submissions S."/>
        </authorList>
    </citation>
    <scope>NUCLEOTIDE SEQUENCE [LARGE SCALE GENOMIC DNA]</scope>
    <source>
        <strain evidence="3">DSM 100566</strain>
    </source>
</reference>
<name>A0A1M4Z5C3_9RHOB</name>